<reference evidence="13" key="2">
    <citation type="submission" date="2025-08" db="UniProtKB">
        <authorList>
            <consortium name="RefSeq"/>
        </authorList>
    </citation>
    <scope>IDENTIFICATION</scope>
    <source>
        <tissue evidence="13">Seedling</tissue>
    </source>
</reference>
<evidence type="ECO:0000256" key="5">
    <source>
        <dbReference type="ARBA" id="ARBA00022559"/>
    </source>
</evidence>
<dbReference type="Pfam" id="PF00141">
    <property type="entry name" value="peroxidase"/>
    <property type="match status" value="1"/>
</dbReference>
<dbReference type="GeneID" id="132800781"/>
<evidence type="ECO:0000256" key="1">
    <source>
        <dbReference type="ARBA" id="ARBA00000189"/>
    </source>
</evidence>
<dbReference type="PROSITE" id="PS50873">
    <property type="entry name" value="PEROXIDASE_4"/>
    <property type="match status" value="1"/>
</dbReference>
<dbReference type="SUPFAM" id="SSF48113">
    <property type="entry name" value="Heme-dependent peroxidases"/>
    <property type="match status" value="1"/>
</dbReference>
<organism evidence="12 13">
    <name type="scientific">Ziziphus jujuba</name>
    <name type="common">Chinese jujube</name>
    <name type="synonym">Ziziphus sativa</name>
    <dbReference type="NCBI Taxonomy" id="326968"/>
    <lineage>
        <taxon>Eukaryota</taxon>
        <taxon>Viridiplantae</taxon>
        <taxon>Streptophyta</taxon>
        <taxon>Embryophyta</taxon>
        <taxon>Tracheophyta</taxon>
        <taxon>Spermatophyta</taxon>
        <taxon>Magnoliopsida</taxon>
        <taxon>eudicotyledons</taxon>
        <taxon>Gunneridae</taxon>
        <taxon>Pentapetalae</taxon>
        <taxon>rosids</taxon>
        <taxon>fabids</taxon>
        <taxon>Rosales</taxon>
        <taxon>Rhamnaceae</taxon>
        <taxon>Paliureae</taxon>
        <taxon>Ziziphus</taxon>
    </lineage>
</organism>
<dbReference type="InterPro" id="IPR010255">
    <property type="entry name" value="Haem_peroxidase_sf"/>
</dbReference>
<dbReference type="PANTHER" id="PTHR31388">
    <property type="entry name" value="PEROXIDASE 72-RELATED"/>
    <property type="match status" value="1"/>
</dbReference>
<keyword evidence="6" id="KW-0349">Heme</keyword>
<keyword evidence="8" id="KW-0560">Oxidoreductase</keyword>
<comment type="cofactor">
    <cofactor evidence="3">
        <name>heme b</name>
        <dbReference type="ChEBI" id="CHEBI:60344"/>
    </cofactor>
</comment>
<proteinExistence type="inferred from homology"/>
<dbReference type="EC" id="1.11.1.7" evidence="4"/>
<dbReference type="InterPro" id="IPR000823">
    <property type="entry name" value="Peroxidase_pln"/>
</dbReference>
<dbReference type="RefSeq" id="XP_060671036.1">
    <property type="nucleotide sequence ID" value="XM_060815053.1"/>
</dbReference>
<evidence type="ECO:0000313" key="12">
    <source>
        <dbReference type="Proteomes" id="UP001652623"/>
    </source>
</evidence>
<keyword evidence="9" id="KW-0408">Iron</keyword>
<evidence type="ECO:0000259" key="11">
    <source>
        <dbReference type="PROSITE" id="PS50873"/>
    </source>
</evidence>
<dbReference type="PANTHER" id="PTHR31388:SF115">
    <property type="entry name" value="PEROXIDASE 5"/>
    <property type="match status" value="1"/>
</dbReference>
<evidence type="ECO:0000256" key="6">
    <source>
        <dbReference type="ARBA" id="ARBA00022617"/>
    </source>
</evidence>
<keyword evidence="7" id="KW-0479">Metal-binding</keyword>
<feature type="domain" description="Plant heme peroxidase family profile" evidence="11">
    <location>
        <begin position="1"/>
        <end position="153"/>
    </location>
</feature>
<evidence type="ECO:0000256" key="7">
    <source>
        <dbReference type="ARBA" id="ARBA00022723"/>
    </source>
</evidence>
<protein>
    <recommendedName>
        <fullName evidence="4">peroxidase</fullName>
        <ecNumber evidence="4">1.11.1.7</ecNumber>
    </recommendedName>
</protein>
<reference evidence="12" key="1">
    <citation type="submission" date="2025-05" db="UniProtKB">
        <authorList>
            <consortium name="RefSeq"/>
        </authorList>
    </citation>
    <scope>NUCLEOTIDE SEQUENCE [LARGE SCALE GENOMIC DNA]</scope>
</reference>
<dbReference type="Proteomes" id="UP001652623">
    <property type="component" value="Chromosome 2"/>
</dbReference>
<keyword evidence="5" id="KW-0575">Peroxidase</keyword>
<comment type="catalytic activity">
    <reaction evidence="1">
        <text>2 a phenolic donor + H2O2 = 2 a phenolic radical donor + 2 H2O</text>
        <dbReference type="Rhea" id="RHEA:56136"/>
        <dbReference type="ChEBI" id="CHEBI:15377"/>
        <dbReference type="ChEBI" id="CHEBI:16240"/>
        <dbReference type="ChEBI" id="CHEBI:139520"/>
        <dbReference type="ChEBI" id="CHEBI:139521"/>
        <dbReference type="EC" id="1.11.1.7"/>
    </reaction>
</comment>
<evidence type="ECO:0000256" key="10">
    <source>
        <dbReference type="RuleBase" id="RU004241"/>
    </source>
</evidence>
<gene>
    <name evidence="13" type="primary">LOC132800781</name>
</gene>
<comment type="similarity">
    <text evidence="10">Belongs to the peroxidase family.</text>
</comment>
<keyword evidence="12" id="KW-1185">Reference proteome</keyword>
<dbReference type="Gene3D" id="1.10.420.10">
    <property type="entry name" value="Peroxidase, domain 2"/>
    <property type="match status" value="1"/>
</dbReference>
<evidence type="ECO:0000256" key="4">
    <source>
        <dbReference type="ARBA" id="ARBA00012313"/>
    </source>
</evidence>
<sequence length="153" mass="17208">MALGRFSNSQFQRLFGDLISWFGAKGVHTISLAHCPAFHDRIYNNSSNIDLAFATDLKKKCHSMIASTNVDILAPLSIVLSTKFYNSYFINLNQRKGLLESDKILFPQGNSISATVNLISQYMKSLEDFKIDFASGIIRMSKFNPFTGLSKKR</sequence>
<evidence type="ECO:0000256" key="2">
    <source>
        <dbReference type="ARBA" id="ARBA00001913"/>
    </source>
</evidence>
<evidence type="ECO:0000256" key="9">
    <source>
        <dbReference type="ARBA" id="ARBA00023004"/>
    </source>
</evidence>
<evidence type="ECO:0000256" key="8">
    <source>
        <dbReference type="ARBA" id="ARBA00023002"/>
    </source>
</evidence>
<dbReference type="InterPro" id="IPR002016">
    <property type="entry name" value="Haem_peroxidase"/>
</dbReference>
<dbReference type="PRINTS" id="PR00461">
    <property type="entry name" value="PLPEROXIDASE"/>
</dbReference>
<accession>A0ABM4A2S5</accession>
<evidence type="ECO:0000313" key="13">
    <source>
        <dbReference type="RefSeq" id="XP_060671036.1"/>
    </source>
</evidence>
<name>A0ABM4A2S5_ZIZJJ</name>
<evidence type="ECO:0000256" key="3">
    <source>
        <dbReference type="ARBA" id="ARBA00001970"/>
    </source>
</evidence>
<comment type="cofactor">
    <cofactor evidence="2">
        <name>Ca(2+)</name>
        <dbReference type="ChEBI" id="CHEBI:29108"/>
    </cofactor>
</comment>